<reference evidence="1 2" key="1">
    <citation type="submission" date="2019-08" db="EMBL/GenBank/DDBJ databases">
        <title>Whole genome sequencing of chitin degrading bacteria Chitinophaga pinensis YS16.</title>
        <authorList>
            <person name="Singh R.P."/>
            <person name="Manchanda G."/>
            <person name="Maurya I.K."/>
            <person name="Joshi N.K."/>
            <person name="Srivastava A.K."/>
        </authorList>
    </citation>
    <scope>NUCLEOTIDE SEQUENCE [LARGE SCALE GENOMIC DNA]</scope>
    <source>
        <strain evidence="1 2">YS-16</strain>
    </source>
</reference>
<evidence type="ECO:0000313" key="2">
    <source>
        <dbReference type="Proteomes" id="UP000318815"/>
    </source>
</evidence>
<dbReference type="RefSeq" id="WP_146305694.1">
    <property type="nucleotide sequence ID" value="NZ_VOHS01000012.1"/>
</dbReference>
<comment type="caution">
    <text evidence="1">The sequence shown here is derived from an EMBL/GenBank/DDBJ whole genome shotgun (WGS) entry which is preliminary data.</text>
</comment>
<keyword evidence="2" id="KW-1185">Reference proteome</keyword>
<organism evidence="1 2">
    <name type="scientific">Chitinophaga pinensis</name>
    <dbReference type="NCBI Taxonomy" id="79329"/>
    <lineage>
        <taxon>Bacteria</taxon>
        <taxon>Pseudomonadati</taxon>
        <taxon>Bacteroidota</taxon>
        <taxon>Chitinophagia</taxon>
        <taxon>Chitinophagales</taxon>
        <taxon>Chitinophagaceae</taxon>
        <taxon>Chitinophaga</taxon>
    </lineage>
</organism>
<protein>
    <submittedName>
        <fullName evidence="1">Uncharacterized protein</fullName>
    </submittedName>
</protein>
<dbReference type="Proteomes" id="UP000318815">
    <property type="component" value="Unassembled WGS sequence"/>
</dbReference>
<evidence type="ECO:0000313" key="1">
    <source>
        <dbReference type="EMBL" id="TWV99811.1"/>
    </source>
</evidence>
<sequence>MNILQVAARWIIRKSFHLSVFTIEQFYDIAIYEEKTRELSALPEGTLGKDIADCLEKHGLRLVPGFESHDMKHILLDFKMTPVGEIRLQAFMLGNGNYSPASFAIFLFGAVLLPDLWHTFYKDFLNGRKAKPISTWTIEEYAMCRTNTLREVVFSYQPERGPGIFEIGRVTRMGLIPRLFWAHWGCCFACLSSFPLRWKTLWAQDSLFWQAL</sequence>
<accession>A0A5C6LSC7</accession>
<gene>
    <name evidence="1" type="ORF">FEF09_13985</name>
</gene>
<name>A0A5C6LSC7_9BACT</name>
<dbReference type="EMBL" id="VOHS01000012">
    <property type="protein sequence ID" value="TWV99811.1"/>
    <property type="molecule type" value="Genomic_DNA"/>
</dbReference>
<dbReference type="OrthoDB" id="876994at2"/>
<dbReference type="AlphaFoldDB" id="A0A5C6LSC7"/>
<proteinExistence type="predicted"/>